<organism evidence="2 3">
    <name type="scientific">Olea europaea subsp. europaea</name>
    <dbReference type="NCBI Taxonomy" id="158383"/>
    <lineage>
        <taxon>Eukaryota</taxon>
        <taxon>Viridiplantae</taxon>
        <taxon>Streptophyta</taxon>
        <taxon>Embryophyta</taxon>
        <taxon>Tracheophyta</taxon>
        <taxon>Spermatophyta</taxon>
        <taxon>Magnoliopsida</taxon>
        <taxon>eudicotyledons</taxon>
        <taxon>Gunneridae</taxon>
        <taxon>Pentapetalae</taxon>
        <taxon>asterids</taxon>
        <taxon>lamiids</taxon>
        <taxon>Lamiales</taxon>
        <taxon>Oleaceae</taxon>
        <taxon>Oleeae</taxon>
        <taxon>Olea</taxon>
    </lineage>
</organism>
<feature type="compositionally biased region" description="Basic and acidic residues" evidence="1">
    <location>
        <begin position="63"/>
        <end position="79"/>
    </location>
</feature>
<sequence>MPPKCRRDAPSTSRGTGKASSSSNLGHSRVDEGGLQKFLNPEHKLRFEQVVTKWIVLPEQEVGRCDNQDEEGHGDDVDIHPAPQHEPPVDTSILRHMFATMTGLSRDFQQLQASRTQEDVSDLRRCADRLIGRLDRYTGMMDDM</sequence>
<evidence type="ECO:0000256" key="1">
    <source>
        <dbReference type="SAM" id="MobiDB-lite"/>
    </source>
</evidence>
<reference evidence="2 3" key="1">
    <citation type="submission" date="2019-12" db="EMBL/GenBank/DDBJ databases">
        <authorList>
            <person name="Alioto T."/>
            <person name="Alioto T."/>
            <person name="Gomez Garrido J."/>
        </authorList>
    </citation>
    <scope>NUCLEOTIDE SEQUENCE [LARGE SCALE GENOMIC DNA]</scope>
</reference>
<name>A0A8S0PHS2_OLEEU</name>
<feature type="compositionally biased region" description="Basic and acidic residues" evidence="1">
    <location>
        <begin position="28"/>
        <end position="41"/>
    </location>
</feature>
<evidence type="ECO:0000313" key="2">
    <source>
        <dbReference type="EMBL" id="CAA2949070.1"/>
    </source>
</evidence>
<feature type="compositionally biased region" description="Polar residues" evidence="1">
    <location>
        <begin position="10"/>
        <end position="26"/>
    </location>
</feature>
<protein>
    <submittedName>
        <fullName evidence="2">Uncharacterized protein</fullName>
    </submittedName>
</protein>
<feature type="region of interest" description="Disordered" evidence="1">
    <location>
        <begin position="1"/>
        <end position="41"/>
    </location>
</feature>
<proteinExistence type="predicted"/>
<dbReference type="EMBL" id="CACTIH010000071">
    <property type="protein sequence ID" value="CAA2949070.1"/>
    <property type="molecule type" value="Genomic_DNA"/>
</dbReference>
<gene>
    <name evidence="2" type="ORF">OLEA9_A008367</name>
</gene>
<comment type="caution">
    <text evidence="2">The sequence shown here is derived from an EMBL/GenBank/DDBJ whole genome shotgun (WGS) entry which is preliminary data.</text>
</comment>
<dbReference type="AlphaFoldDB" id="A0A8S0PHS2"/>
<dbReference type="Gramene" id="OE9A008367T1">
    <property type="protein sequence ID" value="OE9A008367C1"/>
    <property type="gene ID" value="OE9A008367"/>
</dbReference>
<feature type="region of interest" description="Disordered" evidence="1">
    <location>
        <begin position="63"/>
        <end position="89"/>
    </location>
</feature>
<evidence type="ECO:0000313" key="3">
    <source>
        <dbReference type="Proteomes" id="UP000594638"/>
    </source>
</evidence>
<accession>A0A8S0PHS2</accession>
<keyword evidence="3" id="KW-1185">Reference proteome</keyword>
<dbReference type="Proteomes" id="UP000594638">
    <property type="component" value="Unassembled WGS sequence"/>
</dbReference>